<dbReference type="Proteomes" id="UP000434957">
    <property type="component" value="Unassembled WGS sequence"/>
</dbReference>
<name>A0A6A3J4R0_9STRA</name>
<evidence type="ECO:0000256" key="3">
    <source>
        <dbReference type="RuleBase" id="RU000363"/>
    </source>
</evidence>
<keyword evidence="2" id="KW-0560">Oxidoreductase</keyword>
<dbReference type="EMBL" id="QXFV01002265">
    <property type="protein sequence ID" value="KAE8990286.1"/>
    <property type="molecule type" value="Genomic_DNA"/>
</dbReference>
<dbReference type="SUPFAM" id="SSF51735">
    <property type="entry name" value="NAD(P)-binding Rossmann-fold domains"/>
    <property type="match status" value="1"/>
</dbReference>
<accession>A0A6A3J4R0</accession>
<reference evidence="4 6" key="1">
    <citation type="submission" date="2018-09" db="EMBL/GenBank/DDBJ databases">
        <title>Genomic investigation of the strawberry pathogen Phytophthora fragariae indicates pathogenicity is determined by transcriptional variation in three key races.</title>
        <authorList>
            <person name="Adams T.M."/>
            <person name="Armitage A.D."/>
            <person name="Sobczyk M.K."/>
            <person name="Bates H.J."/>
            <person name="Dunwell J.M."/>
            <person name="Nellist C.F."/>
            <person name="Harrison R.J."/>
        </authorList>
    </citation>
    <scope>NUCLEOTIDE SEQUENCE [LARGE SCALE GENOMIC DNA]</scope>
    <source>
        <strain evidence="4 6">SCRP249</strain>
        <strain evidence="5 7">SCRP333</strain>
    </source>
</reference>
<dbReference type="Pfam" id="PF00106">
    <property type="entry name" value="adh_short"/>
    <property type="match status" value="1"/>
</dbReference>
<proteinExistence type="inferred from homology"/>
<dbReference type="EMBL" id="QXFT01001390">
    <property type="protein sequence ID" value="KAE9319902.1"/>
    <property type="molecule type" value="Genomic_DNA"/>
</dbReference>
<evidence type="ECO:0000256" key="2">
    <source>
        <dbReference type="ARBA" id="ARBA00023002"/>
    </source>
</evidence>
<dbReference type="PANTHER" id="PTHR43086:SF3">
    <property type="entry name" value="NADP-DEPENDENT 3-HYDROXY ACID DEHYDROGENASE YDFG"/>
    <property type="match status" value="1"/>
</dbReference>
<protein>
    <submittedName>
        <fullName evidence="4">Uncharacterized protein</fullName>
    </submittedName>
</protein>
<dbReference type="AlphaFoldDB" id="A0A6A3J4R0"/>
<dbReference type="PRINTS" id="PR00080">
    <property type="entry name" value="SDRFAMILY"/>
</dbReference>
<evidence type="ECO:0000313" key="5">
    <source>
        <dbReference type="EMBL" id="KAE9319902.1"/>
    </source>
</evidence>
<dbReference type="PANTHER" id="PTHR43086">
    <property type="entry name" value="VERY-LONG-CHAIN 3-OXOOACYL-COA REDUCTASE"/>
    <property type="match status" value="1"/>
</dbReference>
<dbReference type="GO" id="GO:0016491">
    <property type="term" value="F:oxidoreductase activity"/>
    <property type="evidence" value="ECO:0007669"/>
    <property type="project" value="UniProtKB-KW"/>
</dbReference>
<sequence length="369" mass="39315">MFPQCLAPSRTCTRCATGARSGVRWASLGHCRWTVARVLGTGHWQTATQPTVGCNLTLESVGYLLRLVVSVYLVLSCLDVALTRYHRWNFVASEPKPQAKHVALVTGASSGLGKEMAYQLAEKGHSLLLAARSEAVLERIQTEIEQVHGTVKVSIYACDLTSEAGIDSLVTFAAKNGLVVDILVNCAGFSITKDFVGLSQTQVTQIMALDMAAVAQLTHAFVPQMVVRGVGRVLNMGSMAGSIVSPSAALYSSAKAFVITFSQGLDYELRGTGVTVTCFCPGPVHTNFGSTADCDDAIYMNIPGTACAPKVCAALALQAMFRGQTLAYDTWFAYISAVLGACVSPRRLLAAICAVGMNAPSKIWQMLRC</sequence>
<dbReference type="Proteomes" id="UP000429607">
    <property type="component" value="Unassembled WGS sequence"/>
</dbReference>
<dbReference type="CDD" id="cd05233">
    <property type="entry name" value="SDR_c"/>
    <property type="match status" value="1"/>
</dbReference>
<organism evidence="4 6">
    <name type="scientific">Phytophthora rubi</name>
    <dbReference type="NCBI Taxonomy" id="129364"/>
    <lineage>
        <taxon>Eukaryota</taxon>
        <taxon>Sar</taxon>
        <taxon>Stramenopiles</taxon>
        <taxon>Oomycota</taxon>
        <taxon>Peronosporomycetes</taxon>
        <taxon>Peronosporales</taxon>
        <taxon>Peronosporaceae</taxon>
        <taxon>Phytophthora</taxon>
    </lineage>
</organism>
<comment type="caution">
    <text evidence="4">The sequence shown here is derived from an EMBL/GenBank/DDBJ whole genome shotgun (WGS) entry which is preliminary data.</text>
</comment>
<gene>
    <name evidence="4" type="ORF">PR001_g21532</name>
    <name evidence="5" type="ORF">PR003_g17854</name>
</gene>
<evidence type="ECO:0000313" key="4">
    <source>
        <dbReference type="EMBL" id="KAE8990286.1"/>
    </source>
</evidence>
<dbReference type="InterPro" id="IPR002347">
    <property type="entry name" value="SDR_fam"/>
</dbReference>
<evidence type="ECO:0000313" key="7">
    <source>
        <dbReference type="Proteomes" id="UP000434957"/>
    </source>
</evidence>
<comment type="similarity">
    <text evidence="1 3">Belongs to the short-chain dehydrogenases/reductases (SDR) family.</text>
</comment>
<evidence type="ECO:0000256" key="1">
    <source>
        <dbReference type="ARBA" id="ARBA00006484"/>
    </source>
</evidence>
<evidence type="ECO:0000313" key="6">
    <source>
        <dbReference type="Proteomes" id="UP000429607"/>
    </source>
</evidence>
<keyword evidence="7" id="KW-1185">Reference proteome</keyword>
<dbReference type="Gene3D" id="3.40.50.720">
    <property type="entry name" value="NAD(P)-binding Rossmann-like Domain"/>
    <property type="match status" value="1"/>
</dbReference>
<dbReference type="PRINTS" id="PR00081">
    <property type="entry name" value="GDHRDH"/>
</dbReference>
<dbReference type="InterPro" id="IPR036291">
    <property type="entry name" value="NAD(P)-bd_dom_sf"/>
</dbReference>